<accession>A0A4Y2RQE0</accession>
<reference evidence="1 2" key="1">
    <citation type="journal article" date="2019" name="Sci. Rep.">
        <title>Orb-weaving spider Araneus ventricosus genome elucidates the spidroin gene catalogue.</title>
        <authorList>
            <person name="Kono N."/>
            <person name="Nakamura H."/>
            <person name="Ohtoshi R."/>
            <person name="Moran D.A.P."/>
            <person name="Shinohara A."/>
            <person name="Yoshida Y."/>
            <person name="Fujiwara M."/>
            <person name="Mori M."/>
            <person name="Tomita M."/>
            <person name="Arakawa K."/>
        </authorList>
    </citation>
    <scope>NUCLEOTIDE SEQUENCE [LARGE SCALE GENOMIC DNA]</scope>
</reference>
<sequence length="106" mass="11569">MEFFLTKSAWIEKHTAAHSKSDACRCSSEENLILSDKRTKKLKKEARAILTEAIPTRVYLSAHSCPPGDVLTSSAPISPVPGPLSIYIQDSKAIAKDPSERSLSTL</sequence>
<dbReference type="AlphaFoldDB" id="A0A4Y2RQE0"/>
<organism evidence="1 2">
    <name type="scientific">Araneus ventricosus</name>
    <name type="common">Orbweaver spider</name>
    <name type="synonym">Epeira ventricosa</name>
    <dbReference type="NCBI Taxonomy" id="182803"/>
    <lineage>
        <taxon>Eukaryota</taxon>
        <taxon>Metazoa</taxon>
        <taxon>Ecdysozoa</taxon>
        <taxon>Arthropoda</taxon>
        <taxon>Chelicerata</taxon>
        <taxon>Arachnida</taxon>
        <taxon>Araneae</taxon>
        <taxon>Araneomorphae</taxon>
        <taxon>Entelegynae</taxon>
        <taxon>Araneoidea</taxon>
        <taxon>Araneidae</taxon>
        <taxon>Araneus</taxon>
    </lineage>
</organism>
<dbReference type="Proteomes" id="UP000499080">
    <property type="component" value="Unassembled WGS sequence"/>
</dbReference>
<evidence type="ECO:0000313" key="2">
    <source>
        <dbReference type="Proteomes" id="UP000499080"/>
    </source>
</evidence>
<dbReference type="EMBL" id="BGPR01017896">
    <property type="protein sequence ID" value="GBN77610.1"/>
    <property type="molecule type" value="Genomic_DNA"/>
</dbReference>
<comment type="caution">
    <text evidence="1">The sequence shown here is derived from an EMBL/GenBank/DDBJ whole genome shotgun (WGS) entry which is preliminary data.</text>
</comment>
<proteinExistence type="predicted"/>
<evidence type="ECO:0000313" key="1">
    <source>
        <dbReference type="EMBL" id="GBN77610.1"/>
    </source>
</evidence>
<name>A0A4Y2RQE0_ARAVE</name>
<gene>
    <name evidence="1" type="ORF">AVEN_217875_1</name>
</gene>
<protein>
    <submittedName>
        <fullName evidence="1">Uncharacterized protein</fullName>
    </submittedName>
</protein>
<keyword evidence="2" id="KW-1185">Reference proteome</keyword>